<dbReference type="EMBL" id="CP017839">
    <property type="protein sequence ID" value="APA99183.1"/>
    <property type="molecule type" value="Genomic_DNA"/>
</dbReference>
<dbReference type="Proteomes" id="UP000180166">
    <property type="component" value="Chromosome"/>
</dbReference>
<protein>
    <recommendedName>
        <fullName evidence="1">NACHT domain-containing protein</fullName>
    </recommendedName>
</protein>
<dbReference type="AlphaFoldDB" id="A0ABC8AY89"/>
<accession>A0ABC8AY89</accession>
<gene>
    <name evidence="2" type="ORF">NS506_05137</name>
</gene>
<organism evidence="2 3">
    <name type="scientific">Nocardia seriolae</name>
    <dbReference type="NCBI Taxonomy" id="37332"/>
    <lineage>
        <taxon>Bacteria</taxon>
        <taxon>Bacillati</taxon>
        <taxon>Actinomycetota</taxon>
        <taxon>Actinomycetes</taxon>
        <taxon>Mycobacteriales</taxon>
        <taxon>Nocardiaceae</taxon>
        <taxon>Nocardia</taxon>
    </lineage>
</organism>
<dbReference type="PROSITE" id="PS50837">
    <property type="entry name" value="NACHT"/>
    <property type="match status" value="1"/>
</dbReference>
<reference evidence="2 3" key="1">
    <citation type="submission" date="2016-10" db="EMBL/GenBank/DDBJ databases">
        <title>Genome sequence of Nocardia seriolae strain EM150506, isolated from Anguila japonica.</title>
        <authorList>
            <person name="Han H.-J."/>
        </authorList>
    </citation>
    <scope>NUCLEOTIDE SEQUENCE [LARGE SCALE GENOMIC DNA]</scope>
    <source>
        <strain evidence="2 3">EM150506</strain>
    </source>
</reference>
<dbReference type="Gene3D" id="3.40.50.300">
    <property type="entry name" value="P-loop containing nucleotide triphosphate hydrolases"/>
    <property type="match status" value="1"/>
</dbReference>
<name>A0ABC8AY89_9NOCA</name>
<sequence>MADDEPGTSRLPWLQKSWKWAVAATGLPGLYATWLHDFAAQHPLRAGVLLLAYWAAITTAGFVWKAAKDPIDQARQGIAHRLTLTTGNILFRPGRRYRKHLLTTLDRIGSTGAFDLESNRPYFDDVYVSVELARSSPDAVPSDILAEGHRPRVERRITELLGPDSTGFSVVLGAAGFGKTTLSQHLVRELARTRRFPPRRAGRGRPPAGRGRVPILIPLSQWASRVAADPPVSLPEVATAGLADPDSPMAWLRSRLDAGRCVIVADGLDEIPEVDTRTAVIAWLIAARIGRSAINSVILTSRPDSYRSTPVTATPVDVAHIRKLSPQLTDHFIDARFRAFALADHGFHARLFAQQIRAPALTVLTVNPLLLTLMITLYRATLDRTSLPVLPTNRVEVYRRVFDLLVRRRVTSNMEAEQKFDFLRRTALTMMIARVTRIAIADIGSPGEAGPGNRRALVDALKSDGLVTEPVPGTLAFTHKTFQEYLAAVHIHKQGLARILLDQVASEGDWWRETILLFSGLGPYDGRAAAEPIIETCLRHRTSATALSTALAVNDQGRDIPEFLAFRLFQTVDDAADAEADTRFRRTVARALLDNHLNRPVAQPITARIHRLFVLDHGGDPVPDAPYPNDLGQPAYGIRAADAVDIVAWVNNLVDYATYRLPTIAEMTELDSPTERSPGGRNPEVRTIWIHSDSGLPQRLRKSLSNLEVDTVQSSPLTTTLERMLHTEDPGYYVRHHPELGGLLDIYPELQPLGEIDLALTETIAAALGPRWDGLGTSRRQPTRAASLTSVLATAIAADPGRIPPDPAETGHVLVELAARLPRTDEPLLLDLYDLVNEFGLSMFADAMSRLFAADSSTDNSRTDTWHEAFLRRARVDDPDFPLQLAFAVVGSASIEPGQRARAVTALRILAAVHSDPNQWSTRKLPSIPADLLGLWDGMKAANPGRSGAKAPLVEQLTDLAKSLATRVFRRFPAPIEGEAARLRDIALLLAPRCSREPELFTRWIDLATAAEDVRRRFGDRHAPDEMVVLVPDE</sequence>
<feature type="domain" description="NACHT" evidence="1">
    <location>
        <begin position="167"/>
        <end position="305"/>
    </location>
</feature>
<dbReference type="InterPro" id="IPR027417">
    <property type="entry name" value="P-loop_NTPase"/>
</dbReference>
<dbReference type="InterPro" id="IPR007111">
    <property type="entry name" value="NACHT_NTPase"/>
</dbReference>
<evidence type="ECO:0000259" key="1">
    <source>
        <dbReference type="PROSITE" id="PS50837"/>
    </source>
</evidence>
<dbReference type="KEGG" id="nsr:NS506_05137"/>
<evidence type="ECO:0000313" key="2">
    <source>
        <dbReference type="EMBL" id="APA99183.1"/>
    </source>
</evidence>
<proteinExistence type="predicted"/>
<dbReference type="Pfam" id="PF05729">
    <property type="entry name" value="NACHT"/>
    <property type="match status" value="1"/>
</dbReference>
<evidence type="ECO:0000313" key="3">
    <source>
        <dbReference type="Proteomes" id="UP000180166"/>
    </source>
</evidence>
<dbReference type="SUPFAM" id="SSF52540">
    <property type="entry name" value="P-loop containing nucleoside triphosphate hydrolases"/>
    <property type="match status" value="1"/>
</dbReference>